<keyword evidence="5" id="KW-0444">Lipid biosynthesis</keyword>
<keyword evidence="11 18" id="KW-0067">ATP-binding</keyword>
<keyword evidence="8 18" id="KW-0547">Nucleotide-binding</keyword>
<dbReference type="GeneID" id="112679650"/>
<dbReference type="EC" id="2.7.4.2" evidence="3"/>
<evidence type="ECO:0000313" key="19">
    <source>
        <dbReference type="Proteomes" id="UP000694846"/>
    </source>
</evidence>
<keyword evidence="6" id="KW-0153">Cholesterol metabolism</keyword>
<keyword evidence="14" id="KW-0443">Lipid metabolism</keyword>
<dbReference type="OrthoDB" id="2401875at2759"/>
<evidence type="ECO:0000256" key="12">
    <source>
        <dbReference type="ARBA" id="ARBA00022955"/>
    </source>
</evidence>
<keyword evidence="7" id="KW-0808">Transferase</keyword>
<comment type="pathway">
    <text evidence="2">Isoprenoid biosynthesis; isopentenyl diphosphate biosynthesis via mevalonate pathway; isopentenyl diphosphate from (R)-mevalonate: step 2/3.</text>
</comment>
<dbReference type="GO" id="GO:0005524">
    <property type="term" value="F:ATP binding"/>
    <property type="evidence" value="ECO:0007669"/>
    <property type="project" value="UniProtKB-KW"/>
</dbReference>
<dbReference type="UniPathway" id="UPA00057">
    <property type="reaction ID" value="UER00099"/>
</dbReference>
<evidence type="ECO:0000256" key="5">
    <source>
        <dbReference type="ARBA" id="ARBA00022516"/>
    </source>
</evidence>
<feature type="binding site" evidence="18">
    <location>
        <position position="151"/>
    </location>
    <ligand>
        <name>ATP</name>
        <dbReference type="ChEBI" id="CHEBI:30616"/>
    </ligand>
</feature>
<feature type="binding site" evidence="18">
    <location>
        <begin position="24"/>
        <end position="30"/>
    </location>
    <ligand>
        <name>ATP</name>
        <dbReference type="ChEBI" id="CHEBI:30616"/>
    </ligand>
</feature>
<dbReference type="PANTHER" id="PTHR13101">
    <property type="entry name" value="PHOSPHOMEVALONATE KINASE"/>
    <property type="match status" value="1"/>
</dbReference>
<keyword evidence="12" id="KW-0752">Steroid biosynthesis</keyword>
<evidence type="ECO:0000256" key="2">
    <source>
        <dbReference type="ARBA" id="ARBA00005017"/>
    </source>
</evidence>
<protein>
    <recommendedName>
        <fullName evidence="17">Phosphomevalonate kinase</fullName>
        <ecNumber evidence="3">2.7.4.2</ecNumber>
    </recommendedName>
</protein>
<dbReference type="SUPFAM" id="SSF52540">
    <property type="entry name" value="P-loop containing nucleoside triphosphate hydrolases"/>
    <property type="match status" value="1"/>
</dbReference>
<evidence type="ECO:0000256" key="9">
    <source>
        <dbReference type="ARBA" id="ARBA00022777"/>
    </source>
</evidence>
<keyword evidence="16" id="KW-0753">Steroid metabolism</keyword>
<dbReference type="InterPro" id="IPR005919">
    <property type="entry name" value="Pmev_kin_anim"/>
</dbReference>
<dbReference type="FunFam" id="3.40.50.300:FF:001026">
    <property type="entry name" value="Phosphomevalonate kinase"/>
    <property type="match status" value="1"/>
</dbReference>
<evidence type="ECO:0000256" key="10">
    <source>
        <dbReference type="ARBA" id="ARBA00022778"/>
    </source>
</evidence>
<evidence type="ECO:0000256" key="11">
    <source>
        <dbReference type="ARBA" id="ARBA00022840"/>
    </source>
</evidence>
<dbReference type="InterPro" id="IPR027417">
    <property type="entry name" value="P-loop_NTPase"/>
</dbReference>
<keyword evidence="15" id="KW-1207">Sterol metabolism</keyword>
<dbReference type="GO" id="GO:0006695">
    <property type="term" value="P:cholesterol biosynthetic process"/>
    <property type="evidence" value="ECO:0007669"/>
    <property type="project" value="UniProtKB-KW"/>
</dbReference>
<evidence type="ECO:0000256" key="18">
    <source>
        <dbReference type="PIRSR" id="PIRSR036639-1"/>
    </source>
</evidence>
<dbReference type="PANTHER" id="PTHR13101:SF1">
    <property type="entry name" value="PHOSPHOMEVALONATE KINASE"/>
    <property type="match status" value="1"/>
</dbReference>
<dbReference type="Pfam" id="PF04275">
    <property type="entry name" value="P-mevalo_kinase"/>
    <property type="match status" value="1"/>
</dbReference>
<evidence type="ECO:0000256" key="17">
    <source>
        <dbReference type="ARBA" id="ARBA00034549"/>
    </source>
</evidence>
<evidence type="ECO:0000256" key="16">
    <source>
        <dbReference type="ARBA" id="ARBA00023221"/>
    </source>
</evidence>
<dbReference type="PIRSF" id="PIRSF036639">
    <property type="entry name" value="PMK_anim"/>
    <property type="match status" value="1"/>
</dbReference>
<evidence type="ECO:0000256" key="4">
    <source>
        <dbReference type="ARBA" id="ARBA00022490"/>
    </source>
</evidence>
<gene>
    <name evidence="20" type="primary">LOC112679650</name>
</gene>
<proteinExistence type="predicted"/>
<keyword evidence="9 20" id="KW-0418">Kinase</keyword>
<evidence type="ECO:0000256" key="6">
    <source>
        <dbReference type="ARBA" id="ARBA00022548"/>
    </source>
</evidence>
<evidence type="ECO:0000256" key="14">
    <source>
        <dbReference type="ARBA" id="ARBA00023098"/>
    </source>
</evidence>
<keyword evidence="4" id="KW-0963">Cytoplasm</keyword>
<dbReference type="Proteomes" id="UP000694846">
    <property type="component" value="Unplaced"/>
</dbReference>
<dbReference type="GO" id="GO:0004631">
    <property type="term" value="F:phosphomevalonate kinase activity"/>
    <property type="evidence" value="ECO:0007669"/>
    <property type="project" value="UniProtKB-EC"/>
</dbReference>
<evidence type="ECO:0000313" key="20">
    <source>
        <dbReference type="RefSeq" id="XP_025405324.1"/>
    </source>
</evidence>
<keyword evidence="19" id="KW-1185">Reference proteome</keyword>
<evidence type="ECO:0000256" key="7">
    <source>
        <dbReference type="ARBA" id="ARBA00022679"/>
    </source>
</evidence>
<dbReference type="RefSeq" id="XP_025405324.1">
    <property type="nucleotide sequence ID" value="XM_025549539.1"/>
</dbReference>
<dbReference type="AlphaFoldDB" id="A0A8B8F3F6"/>
<feature type="binding site" evidence="18">
    <location>
        <position position="180"/>
    </location>
    <ligand>
        <name>ATP</name>
        <dbReference type="ChEBI" id="CHEBI:30616"/>
    </ligand>
</feature>
<dbReference type="GO" id="GO:0019287">
    <property type="term" value="P:isopentenyl diphosphate biosynthetic process, mevalonate pathway"/>
    <property type="evidence" value="ECO:0007669"/>
    <property type="project" value="UniProtKB-UniPathway"/>
</dbReference>
<keyword evidence="13" id="KW-0756">Sterol biosynthesis</keyword>
<keyword evidence="10" id="KW-0152">Cholesterol biosynthesis</keyword>
<evidence type="ECO:0000256" key="1">
    <source>
        <dbReference type="ARBA" id="ARBA00004514"/>
    </source>
</evidence>
<evidence type="ECO:0000256" key="13">
    <source>
        <dbReference type="ARBA" id="ARBA00023011"/>
    </source>
</evidence>
<dbReference type="GO" id="GO:0005829">
    <property type="term" value="C:cytosol"/>
    <property type="evidence" value="ECO:0007669"/>
    <property type="project" value="UniProtKB-SubCell"/>
</dbReference>
<accession>A0A8B8F3F6</accession>
<evidence type="ECO:0000256" key="15">
    <source>
        <dbReference type="ARBA" id="ARBA00023166"/>
    </source>
</evidence>
<evidence type="ECO:0000256" key="3">
    <source>
        <dbReference type="ARBA" id="ARBA00012958"/>
    </source>
</evidence>
<dbReference type="Gene3D" id="3.40.50.300">
    <property type="entry name" value="P-loop containing nucleotide triphosphate hydrolases"/>
    <property type="match status" value="1"/>
</dbReference>
<dbReference type="NCBIfam" id="TIGR01223">
    <property type="entry name" value="Pmev_kin_anim"/>
    <property type="match status" value="1"/>
</dbReference>
<sequence>MAAAAAKDKGASRCPRMVLVFSGKRKCGKDYITNEIHKRIGSEKCVIIRLSGPIKNHWAQTNSLQLDELLSDGKMKEQHRKAMIEWSENIRFNDHSYFCRKAIEMYDQNCSKEIWIVSDARRKTDIAWFKSNYNNLKLIRITADESTRKERGWNFTQGIDDAPSECDLDDQLGWDWVVENNKCDDCNDFINEIVKIILGD</sequence>
<comment type="subcellular location">
    <subcellularLocation>
        <location evidence="1">Cytoplasm</location>
        <location evidence="1">Cytosol</location>
    </subcellularLocation>
</comment>
<reference evidence="20" key="1">
    <citation type="submission" date="2025-08" db="UniProtKB">
        <authorList>
            <consortium name="RefSeq"/>
        </authorList>
    </citation>
    <scope>IDENTIFICATION</scope>
    <source>
        <tissue evidence="20">Whole body</tissue>
    </source>
</reference>
<organism evidence="19 20">
    <name type="scientific">Sipha flava</name>
    <name type="common">yellow sugarcane aphid</name>
    <dbReference type="NCBI Taxonomy" id="143950"/>
    <lineage>
        <taxon>Eukaryota</taxon>
        <taxon>Metazoa</taxon>
        <taxon>Ecdysozoa</taxon>
        <taxon>Arthropoda</taxon>
        <taxon>Hexapoda</taxon>
        <taxon>Insecta</taxon>
        <taxon>Pterygota</taxon>
        <taxon>Neoptera</taxon>
        <taxon>Paraneoptera</taxon>
        <taxon>Hemiptera</taxon>
        <taxon>Sternorrhyncha</taxon>
        <taxon>Aphidomorpha</taxon>
        <taxon>Aphidoidea</taxon>
        <taxon>Aphididae</taxon>
        <taxon>Sipha</taxon>
    </lineage>
</organism>
<name>A0A8B8F3F6_9HEMI</name>
<evidence type="ECO:0000256" key="8">
    <source>
        <dbReference type="ARBA" id="ARBA00022741"/>
    </source>
</evidence>